<feature type="region of interest" description="Disordered" evidence="1">
    <location>
        <begin position="188"/>
        <end position="217"/>
    </location>
</feature>
<protein>
    <recommendedName>
        <fullName evidence="4">Tox-REase-5 domain-containing protein</fullName>
    </recommendedName>
</protein>
<evidence type="ECO:0000313" key="3">
    <source>
        <dbReference type="Proteomes" id="UP000193978"/>
    </source>
</evidence>
<organism evidence="2 3">
    <name type="scientific">Methylocystis bryophila</name>
    <dbReference type="NCBI Taxonomy" id="655015"/>
    <lineage>
        <taxon>Bacteria</taxon>
        <taxon>Pseudomonadati</taxon>
        <taxon>Pseudomonadota</taxon>
        <taxon>Alphaproteobacteria</taxon>
        <taxon>Hyphomicrobiales</taxon>
        <taxon>Methylocystaceae</taxon>
        <taxon>Methylocystis</taxon>
    </lineage>
</organism>
<evidence type="ECO:0000256" key="1">
    <source>
        <dbReference type="SAM" id="MobiDB-lite"/>
    </source>
</evidence>
<proteinExistence type="predicted"/>
<sequence length="341" mass="36535">MKGLGFGPPRRDFVKYDPNQPRIPAGNGRSSGRWGTGGGTPTEPVSARGLPPAATQASRDAQALRATRGVGTFAEGLFDTVASSEFLTGLGTLAESAAGPAVTLGAIFIPTPAGRVSEGVIPGQPDLHYSFDEPAGVLRLYGEDESGRQTVAYASRGAHGIFADSDTGVPIARLLNGSLVFDADSLADDWPDQASQSTPDEPRLCPDPGPDVPHGASERAKAYQLQISALNNPQRPLPPGMAVSLINPRTGKRVTFDDCRESDGTMIEAKGPSFSRMLKYEFLAERIKNRWLSQADRQLAAAGSRDVEWFFAEPEAREKAREWFKAKYQKIELSLVPAEAP</sequence>
<dbReference type="Proteomes" id="UP000193978">
    <property type="component" value="Chromosome"/>
</dbReference>
<feature type="region of interest" description="Disordered" evidence="1">
    <location>
        <begin position="1"/>
        <end position="56"/>
    </location>
</feature>
<dbReference type="EMBL" id="CP019948">
    <property type="protein sequence ID" value="ARN80705.1"/>
    <property type="molecule type" value="Genomic_DNA"/>
</dbReference>
<accession>A0A1W6MT20</accession>
<name>A0A1W6MT20_9HYPH</name>
<dbReference type="KEGG" id="mbry:B1812_06040"/>
<dbReference type="STRING" id="655015.B1812_06040"/>
<reference evidence="2 3" key="1">
    <citation type="submission" date="2017-02" db="EMBL/GenBank/DDBJ databases">
        <authorList>
            <person name="Peterson S.W."/>
        </authorList>
    </citation>
    <scope>NUCLEOTIDE SEQUENCE [LARGE SCALE GENOMIC DNA]</scope>
    <source>
        <strain evidence="2 3">S285</strain>
    </source>
</reference>
<keyword evidence="3" id="KW-1185">Reference proteome</keyword>
<gene>
    <name evidence="2" type="ORF">B1812_06040</name>
</gene>
<evidence type="ECO:0000313" key="2">
    <source>
        <dbReference type="EMBL" id="ARN80705.1"/>
    </source>
</evidence>
<dbReference type="AlphaFoldDB" id="A0A1W6MT20"/>
<evidence type="ECO:0008006" key="4">
    <source>
        <dbReference type="Google" id="ProtNLM"/>
    </source>
</evidence>